<dbReference type="AlphaFoldDB" id="A0A0N5B0T9"/>
<reference evidence="2" key="1">
    <citation type="submission" date="2017-02" db="UniProtKB">
        <authorList>
            <consortium name="WormBaseParasite"/>
        </authorList>
    </citation>
    <scope>IDENTIFICATION</scope>
</reference>
<organism evidence="1 2">
    <name type="scientific">Syphacia muris</name>
    <dbReference type="NCBI Taxonomy" id="451379"/>
    <lineage>
        <taxon>Eukaryota</taxon>
        <taxon>Metazoa</taxon>
        <taxon>Ecdysozoa</taxon>
        <taxon>Nematoda</taxon>
        <taxon>Chromadorea</taxon>
        <taxon>Rhabditida</taxon>
        <taxon>Spirurina</taxon>
        <taxon>Oxyuridomorpha</taxon>
        <taxon>Oxyuroidea</taxon>
        <taxon>Oxyuridae</taxon>
        <taxon>Syphacia</taxon>
    </lineage>
</organism>
<keyword evidence="1" id="KW-1185">Reference proteome</keyword>
<protein>
    <submittedName>
        <fullName evidence="2">Uncharacterized protein</fullName>
    </submittedName>
</protein>
<evidence type="ECO:0000313" key="1">
    <source>
        <dbReference type="Proteomes" id="UP000046393"/>
    </source>
</evidence>
<name>A0A0N5B0T9_9BILA</name>
<sequence length="68" mass="7679">MTNIWKYKRLEICAKYARKLCATQENKQCVYQRSDERCFAVGDIGCCSASSASSSTCWLTLDRSIAQS</sequence>
<dbReference type="WBParaSite" id="SMUV_0001089101-mRNA-1">
    <property type="protein sequence ID" value="SMUV_0001089101-mRNA-1"/>
    <property type="gene ID" value="SMUV_0001089101"/>
</dbReference>
<proteinExistence type="predicted"/>
<dbReference type="Proteomes" id="UP000046393">
    <property type="component" value="Unplaced"/>
</dbReference>
<evidence type="ECO:0000313" key="2">
    <source>
        <dbReference type="WBParaSite" id="SMUV_0001089101-mRNA-1"/>
    </source>
</evidence>
<accession>A0A0N5B0T9</accession>